<feature type="domain" description="Aminoglycoside phosphotransferase" evidence="1">
    <location>
        <begin position="31"/>
        <end position="250"/>
    </location>
</feature>
<proteinExistence type="predicted"/>
<dbReference type="InterPro" id="IPR011009">
    <property type="entry name" value="Kinase-like_dom_sf"/>
</dbReference>
<dbReference type="Proteomes" id="UP000644441">
    <property type="component" value="Unassembled WGS sequence"/>
</dbReference>
<organism evidence="2 3">
    <name type="scientific">Alloalcanivorax venustensis ISO4</name>
    <dbReference type="NCBI Taxonomy" id="1177184"/>
    <lineage>
        <taxon>Bacteria</taxon>
        <taxon>Pseudomonadati</taxon>
        <taxon>Pseudomonadota</taxon>
        <taxon>Gammaproteobacteria</taxon>
        <taxon>Oceanospirillales</taxon>
        <taxon>Alcanivoracaceae</taxon>
        <taxon>Alloalcanivorax</taxon>
    </lineage>
</organism>
<keyword evidence="3" id="KW-1185">Reference proteome</keyword>
<name>A0ABS0AI02_9GAMM</name>
<dbReference type="PANTHER" id="PTHR47829">
    <property type="entry name" value="HYDROLASE, PUTATIVE (AFU_ORTHOLOGUE AFUA_1G12880)-RELATED"/>
    <property type="match status" value="1"/>
</dbReference>
<dbReference type="Gene3D" id="3.30.200.20">
    <property type="entry name" value="Phosphorylase Kinase, domain 1"/>
    <property type="match status" value="1"/>
</dbReference>
<dbReference type="SUPFAM" id="SSF56112">
    <property type="entry name" value="Protein kinase-like (PK-like)"/>
    <property type="match status" value="1"/>
</dbReference>
<dbReference type="RefSeq" id="WP_194856378.1">
    <property type="nucleotide sequence ID" value="NZ_ARXR01000021.1"/>
</dbReference>
<accession>A0ABS0AI02</accession>
<reference evidence="2 3" key="1">
    <citation type="submission" date="2012-09" db="EMBL/GenBank/DDBJ databases">
        <title>Genome Sequence of alkane-degrading Bacterium Alcanivorax venustensis ISO4.</title>
        <authorList>
            <person name="Lai Q."/>
            <person name="Shao Z."/>
        </authorList>
    </citation>
    <scope>NUCLEOTIDE SEQUENCE [LARGE SCALE GENOMIC DNA]</scope>
    <source>
        <strain evidence="2 3">ISO4</strain>
    </source>
</reference>
<dbReference type="PANTHER" id="PTHR47829:SF3">
    <property type="entry name" value="AMINOGLYCOSIDE PHOSPHOTRANSFERASE DOMAIN-CONTAINING PROTEIN"/>
    <property type="match status" value="1"/>
</dbReference>
<dbReference type="Gene3D" id="3.90.1200.10">
    <property type="match status" value="1"/>
</dbReference>
<dbReference type="InterPro" id="IPR052898">
    <property type="entry name" value="ACAD10-like"/>
</dbReference>
<dbReference type="EMBL" id="ARXR01000021">
    <property type="protein sequence ID" value="MBF5053765.1"/>
    <property type="molecule type" value="Genomic_DNA"/>
</dbReference>
<dbReference type="InterPro" id="IPR002575">
    <property type="entry name" value="Aminoglycoside_PTrfase"/>
</dbReference>
<dbReference type="CDD" id="cd05154">
    <property type="entry name" value="ACAD10_11_N-like"/>
    <property type="match status" value="1"/>
</dbReference>
<gene>
    <name evidence="2" type="ORF">ISO4_02367</name>
</gene>
<dbReference type="InterPro" id="IPR041726">
    <property type="entry name" value="ACAD10_11_N"/>
</dbReference>
<evidence type="ECO:0000313" key="3">
    <source>
        <dbReference type="Proteomes" id="UP000644441"/>
    </source>
</evidence>
<dbReference type="Pfam" id="PF01636">
    <property type="entry name" value="APH"/>
    <property type="match status" value="1"/>
</dbReference>
<evidence type="ECO:0000313" key="2">
    <source>
        <dbReference type="EMBL" id="MBF5053765.1"/>
    </source>
</evidence>
<protein>
    <recommendedName>
        <fullName evidence="1">Aminoglycoside phosphotransferase domain-containing protein</fullName>
    </recommendedName>
</protein>
<sequence length="343" mass="38532">MSQVDTLDTERLAAYLEANVAGFKGPITADKFEGGQSNPTFHIKAASGEYVLRRQPPGKLLKSAHAVDREFRVMNALQNTDVPVPRMYHLCEDRDVVGSMFYIMEFCQGRIFWDAAIPEVDNAQRTAMYDEMNRVLAALHGVDVDAVGLADYGKPGNYFERQMGRWSKQYRASEINHIQAMEDLMAWLENNQPADDGQVSLVHGDYRLDNMMWHPTEPRVIAVLDWELSTLGHPLADLAYQCMQLRMPQEGGNLSGLQGKDRKSLGIPTEQEYVQAYCERRGIDHIDHWEFYLAFSFFRLAAIAQGVAKRAQDGNASSKKAAAVGQVVEPLAQMAMQIVREGA</sequence>
<evidence type="ECO:0000259" key="1">
    <source>
        <dbReference type="Pfam" id="PF01636"/>
    </source>
</evidence>
<comment type="caution">
    <text evidence="2">The sequence shown here is derived from an EMBL/GenBank/DDBJ whole genome shotgun (WGS) entry which is preliminary data.</text>
</comment>